<keyword evidence="1" id="KW-0175">Coiled coil</keyword>
<evidence type="ECO:0000313" key="4">
    <source>
        <dbReference type="Proteomes" id="UP000076925"/>
    </source>
</evidence>
<evidence type="ECO:0000313" key="3">
    <source>
        <dbReference type="EMBL" id="KYC39246.1"/>
    </source>
</evidence>
<accession>A0A139X3K9</accession>
<keyword evidence="2" id="KW-1133">Transmembrane helix</keyword>
<dbReference type="AlphaFoldDB" id="A0A139X3K9"/>
<dbReference type="OrthoDB" id="6148968at2"/>
<protein>
    <recommendedName>
        <fullName evidence="5">Chain-length determining protein</fullName>
    </recommendedName>
</protein>
<name>A0A139X3K9_9CYAN</name>
<feature type="coiled-coil region" evidence="1">
    <location>
        <begin position="159"/>
        <end position="241"/>
    </location>
</feature>
<feature type="coiled-coil region" evidence="1">
    <location>
        <begin position="363"/>
        <end position="390"/>
    </location>
</feature>
<gene>
    <name evidence="3" type="ORF">WA1_31380</name>
</gene>
<dbReference type="PANTHER" id="PTHR32309:SF13">
    <property type="entry name" value="FERRIC ENTEROBACTIN TRANSPORT PROTEIN FEPE"/>
    <property type="match status" value="1"/>
</dbReference>
<evidence type="ECO:0000256" key="1">
    <source>
        <dbReference type="SAM" id="Coils"/>
    </source>
</evidence>
<dbReference type="EMBL" id="ANNX02000035">
    <property type="protein sequence ID" value="KYC39246.1"/>
    <property type="molecule type" value="Genomic_DNA"/>
</dbReference>
<sequence length="488" mass="54191">MNPFLWFKNPENIVGAGYSNSSDIQTRSRNLNKIRTNSLLMIVAVNGVVWGAALFYLITAKKTYVSDWSINIPISNTNANINLPNIGQATSQDSSAYSGTTFDPRENYKAVANSEEVLKLAARDANMPLKKYGKPRIKIVNNTTFIEFELKGSTPQEAQQKSTALYNALETKLNQLRQEEISQQNRLLQTGIDELREKLKASQERLSMYKVASGLSSDEQLSNLAINIETLRRQRAELIAQEQESQAGLVELSANLGLSSQEASYAFILQGDTLFQKYLQSYNEAKSQLITLSAKFLFNHPIVVTQKAELRSAETSLISRARLLLKRPVSMAAINKINFGNTDASGAKRTDLSEKLVTASVETRGLQAQVKTLDKEITALEARLKMLSQRQSVIEDLKRDVQVYEAVFSSTIARLDLTKARVSASYPQIQVMSKPSLPENPTAPKKEFVVLGALLGSVLLTGGMVRVSQQHTFKEENSKSLKRSDAMN</sequence>
<dbReference type="InterPro" id="IPR050445">
    <property type="entry name" value="Bact_polysacc_biosynth/exp"/>
</dbReference>
<reference evidence="3 4" key="1">
    <citation type="journal article" date="2013" name="Genome Biol. Evol.">
        <title>Genomes of Stigonematalean cyanobacteria (subsection V) and the evolution of oxygenic photosynthesis from prokaryotes to plastids.</title>
        <authorList>
            <person name="Dagan T."/>
            <person name="Roettger M."/>
            <person name="Stucken K."/>
            <person name="Landan G."/>
            <person name="Koch R."/>
            <person name="Major P."/>
            <person name="Gould S.B."/>
            <person name="Goremykin V.V."/>
            <person name="Rippka R."/>
            <person name="Tandeau de Marsac N."/>
            <person name="Gugger M."/>
            <person name="Lockhart P.J."/>
            <person name="Allen J.F."/>
            <person name="Brune I."/>
            <person name="Maus I."/>
            <person name="Puhler A."/>
            <person name="Martin W.F."/>
        </authorList>
    </citation>
    <scope>NUCLEOTIDE SEQUENCE [LARGE SCALE GENOMIC DNA]</scope>
    <source>
        <strain evidence="3 4">PCC 7110</strain>
    </source>
</reference>
<comment type="caution">
    <text evidence="3">The sequence shown here is derived from an EMBL/GenBank/DDBJ whole genome shotgun (WGS) entry which is preliminary data.</text>
</comment>
<evidence type="ECO:0008006" key="5">
    <source>
        <dbReference type="Google" id="ProtNLM"/>
    </source>
</evidence>
<keyword evidence="2" id="KW-0472">Membrane</keyword>
<dbReference type="STRING" id="128403.WA1_31380"/>
<dbReference type="Proteomes" id="UP000076925">
    <property type="component" value="Unassembled WGS sequence"/>
</dbReference>
<organism evidence="3 4">
    <name type="scientific">Scytonema hofmannii PCC 7110</name>
    <dbReference type="NCBI Taxonomy" id="128403"/>
    <lineage>
        <taxon>Bacteria</taxon>
        <taxon>Bacillati</taxon>
        <taxon>Cyanobacteriota</taxon>
        <taxon>Cyanophyceae</taxon>
        <taxon>Nostocales</taxon>
        <taxon>Scytonemataceae</taxon>
        <taxon>Scytonema</taxon>
    </lineage>
</organism>
<dbReference type="GO" id="GO:0005886">
    <property type="term" value="C:plasma membrane"/>
    <property type="evidence" value="ECO:0007669"/>
    <property type="project" value="TreeGrafter"/>
</dbReference>
<keyword evidence="2" id="KW-0812">Transmembrane</keyword>
<keyword evidence="4" id="KW-1185">Reference proteome</keyword>
<dbReference type="PANTHER" id="PTHR32309">
    <property type="entry name" value="TYROSINE-PROTEIN KINASE"/>
    <property type="match status" value="1"/>
</dbReference>
<evidence type="ECO:0000256" key="2">
    <source>
        <dbReference type="SAM" id="Phobius"/>
    </source>
</evidence>
<dbReference type="GO" id="GO:0004713">
    <property type="term" value="F:protein tyrosine kinase activity"/>
    <property type="evidence" value="ECO:0007669"/>
    <property type="project" value="TreeGrafter"/>
</dbReference>
<feature type="transmembrane region" description="Helical" evidence="2">
    <location>
        <begin position="39"/>
        <end position="58"/>
    </location>
</feature>
<dbReference type="RefSeq" id="WP_017740364.1">
    <property type="nucleotide sequence ID" value="NZ_KQ976354.1"/>
</dbReference>
<proteinExistence type="predicted"/>